<accession>A0A7H9B5C6</accession>
<feature type="compositionally biased region" description="Low complexity" evidence="7">
    <location>
        <begin position="121"/>
        <end position="177"/>
    </location>
</feature>
<evidence type="ECO:0000256" key="7">
    <source>
        <dbReference type="SAM" id="MobiDB-lite"/>
    </source>
</evidence>
<evidence type="ECO:0000313" key="11">
    <source>
        <dbReference type="EMBL" id="QLG73780.1"/>
    </source>
</evidence>
<name>A0A7H9B5C6_ZYGMR</name>
<dbReference type="GO" id="GO:0005886">
    <property type="term" value="C:plasma membrane"/>
    <property type="evidence" value="ECO:0007669"/>
    <property type="project" value="TreeGrafter"/>
</dbReference>
<evidence type="ECO:0000256" key="5">
    <source>
        <dbReference type="ARBA" id="ARBA00023136"/>
    </source>
</evidence>
<evidence type="ECO:0000256" key="2">
    <source>
        <dbReference type="ARBA" id="ARBA00022692"/>
    </source>
</evidence>
<comment type="subcellular location">
    <subcellularLocation>
        <location evidence="1">Membrane</location>
        <topology evidence="1">Single-pass membrane protein</topology>
    </subcellularLocation>
</comment>
<dbReference type="PANTHER" id="PTHR24269">
    <property type="entry name" value="KREMEN PROTEIN"/>
    <property type="match status" value="1"/>
</dbReference>
<dbReference type="Pfam" id="PF01822">
    <property type="entry name" value="WSC"/>
    <property type="match status" value="1"/>
</dbReference>
<keyword evidence="4 8" id="KW-1133">Transmembrane helix</keyword>
<sequence>MVSVRVINCNSNFRVLLSLLIIIGLLISQVNGYSELGCFGSLPSSFTLRNTYEYQTSSYCSGQCNGYQYFALSQHNQCYCGNDDPTSEATSDSCNASCFGYPREMCGGDDSFSVYTSDDVSSGSSSSSGSATSSDSSTPSSSTTSSQSSTQPSSSALPPSSASSSSTPPPSSSSSPTSSPPPSSSSSSPPSSSTEVPRTTTQETSSSPPISVAYSTSTNTESGSVVYVTNTITQSATASQSSTNNLNDANNRNDPGGHRKKANIGAIVGGVVGGVGGAAVIAAIVLLIIRHLNKRREQERMEKEYQEAIKPVEYADKPMHGASSSLSINNEHSSGSFDDERKNAPANNPFDDSRRISNGTVAMNFNAPVNQKILTVVNPDED</sequence>
<protein>
    <recommendedName>
        <fullName evidence="10">WSC domain-containing protein</fullName>
    </recommendedName>
</protein>
<keyword evidence="6" id="KW-0325">Glycoprotein</keyword>
<feature type="region of interest" description="Disordered" evidence="7">
    <location>
        <begin position="117"/>
        <end position="220"/>
    </location>
</feature>
<feature type="region of interest" description="Disordered" evidence="7">
    <location>
        <begin position="312"/>
        <end position="357"/>
    </location>
</feature>
<proteinExistence type="predicted"/>
<keyword evidence="3 9" id="KW-0732">Signal</keyword>
<organism evidence="11 12">
    <name type="scientific">Zygotorulaspora mrakii</name>
    <name type="common">Zygosaccharomyces mrakii</name>
    <dbReference type="NCBI Taxonomy" id="42260"/>
    <lineage>
        <taxon>Eukaryota</taxon>
        <taxon>Fungi</taxon>
        <taxon>Dikarya</taxon>
        <taxon>Ascomycota</taxon>
        <taxon>Saccharomycotina</taxon>
        <taxon>Saccharomycetes</taxon>
        <taxon>Saccharomycetales</taxon>
        <taxon>Saccharomycetaceae</taxon>
        <taxon>Zygotorulaspora</taxon>
    </lineage>
</organism>
<dbReference type="OrthoDB" id="5985073at2759"/>
<feature type="compositionally biased region" description="Low complexity" evidence="7">
    <location>
        <begin position="323"/>
        <end position="336"/>
    </location>
</feature>
<dbReference type="InterPro" id="IPR051836">
    <property type="entry name" value="Kremen_rcpt"/>
</dbReference>
<dbReference type="KEGG" id="zmk:HG535_0F02910"/>
<feature type="compositionally biased region" description="Low complexity" evidence="7">
    <location>
        <begin position="236"/>
        <end position="253"/>
    </location>
</feature>
<dbReference type="RefSeq" id="XP_037145506.1">
    <property type="nucleotide sequence ID" value="XM_037289611.1"/>
</dbReference>
<keyword evidence="2 8" id="KW-0812">Transmembrane</keyword>
<dbReference type="AlphaFoldDB" id="A0A7H9B5C6"/>
<feature type="signal peptide" evidence="9">
    <location>
        <begin position="1"/>
        <end position="32"/>
    </location>
</feature>
<dbReference type="SMART" id="SM00321">
    <property type="entry name" value="WSC"/>
    <property type="match status" value="1"/>
</dbReference>
<dbReference type="EMBL" id="CP058609">
    <property type="protein sequence ID" value="QLG73780.1"/>
    <property type="molecule type" value="Genomic_DNA"/>
</dbReference>
<dbReference type="GeneID" id="59237539"/>
<dbReference type="InterPro" id="IPR002889">
    <property type="entry name" value="WSC_carb-bd"/>
</dbReference>
<feature type="transmembrane region" description="Helical" evidence="8">
    <location>
        <begin position="264"/>
        <end position="289"/>
    </location>
</feature>
<evidence type="ECO:0000259" key="10">
    <source>
        <dbReference type="PROSITE" id="PS51212"/>
    </source>
</evidence>
<evidence type="ECO:0000256" key="6">
    <source>
        <dbReference type="ARBA" id="ARBA00023180"/>
    </source>
</evidence>
<evidence type="ECO:0000256" key="3">
    <source>
        <dbReference type="ARBA" id="ARBA00022729"/>
    </source>
</evidence>
<keyword evidence="5 8" id="KW-0472">Membrane</keyword>
<evidence type="ECO:0000256" key="9">
    <source>
        <dbReference type="SAM" id="SignalP"/>
    </source>
</evidence>
<evidence type="ECO:0000256" key="8">
    <source>
        <dbReference type="SAM" id="Phobius"/>
    </source>
</evidence>
<feature type="region of interest" description="Disordered" evidence="7">
    <location>
        <begin position="236"/>
        <end position="258"/>
    </location>
</feature>
<reference evidence="11 12" key="1">
    <citation type="submission" date="2020-07" db="EMBL/GenBank/DDBJ databases">
        <title>The yeast mating-type switching endonuclease HO is a domesticated member of an unorthodox homing genetic element family.</title>
        <authorList>
            <person name="Coughlan A.Y."/>
            <person name="Lombardi L."/>
            <person name="Braun-Galleani S."/>
            <person name="Martos A.R."/>
            <person name="Galeote V."/>
            <person name="Bigey F."/>
            <person name="Dequin S."/>
            <person name="Byrne K.P."/>
            <person name="Wolfe K.H."/>
        </authorList>
    </citation>
    <scope>NUCLEOTIDE SEQUENCE [LARGE SCALE GENOMIC DNA]</scope>
    <source>
        <strain evidence="11 12">NRRL Y-6702</strain>
    </source>
</reference>
<feature type="compositionally biased region" description="Low complexity" evidence="7">
    <location>
        <begin position="184"/>
        <end position="194"/>
    </location>
</feature>
<gene>
    <name evidence="11" type="ORF">HG535_0F02910</name>
</gene>
<feature type="compositionally biased region" description="Polar residues" evidence="7">
    <location>
        <begin position="195"/>
        <end position="220"/>
    </location>
</feature>
<feature type="chain" id="PRO_5029020394" description="WSC domain-containing protein" evidence="9">
    <location>
        <begin position="33"/>
        <end position="382"/>
    </location>
</feature>
<keyword evidence="12" id="KW-1185">Reference proteome</keyword>
<dbReference type="PANTHER" id="PTHR24269:SF16">
    <property type="entry name" value="PROTEIN SLG1"/>
    <property type="match status" value="1"/>
</dbReference>
<dbReference type="Proteomes" id="UP000509704">
    <property type="component" value="Chromosome 6"/>
</dbReference>
<evidence type="ECO:0000313" key="12">
    <source>
        <dbReference type="Proteomes" id="UP000509704"/>
    </source>
</evidence>
<evidence type="ECO:0000256" key="1">
    <source>
        <dbReference type="ARBA" id="ARBA00004167"/>
    </source>
</evidence>
<feature type="domain" description="WSC" evidence="10">
    <location>
        <begin position="32"/>
        <end position="118"/>
    </location>
</feature>
<evidence type="ECO:0000256" key="4">
    <source>
        <dbReference type="ARBA" id="ARBA00022989"/>
    </source>
</evidence>
<dbReference type="PROSITE" id="PS51212">
    <property type="entry name" value="WSC"/>
    <property type="match status" value="1"/>
</dbReference>